<keyword evidence="1" id="KW-1133">Transmembrane helix</keyword>
<comment type="caution">
    <text evidence="2">The sequence shown here is derived from an EMBL/GenBank/DDBJ whole genome shotgun (WGS) entry which is preliminary data.</text>
</comment>
<dbReference type="AlphaFoldDB" id="A0A1Y2FTH3"/>
<keyword evidence="1" id="KW-0472">Membrane</keyword>
<accession>A0A1Y2FTH3</accession>
<gene>
    <name evidence="2" type="ORF">LY90DRAFT_663032</name>
</gene>
<evidence type="ECO:0000256" key="1">
    <source>
        <dbReference type="SAM" id="Phobius"/>
    </source>
</evidence>
<feature type="transmembrane region" description="Helical" evidence="1">
    <location>
        <begin position="91"/>
        <end position="111"/>
    </location>
</feature>
<dbReference type="EMBL" id="MCOG01000001">
    <property type="protein sequence ID" value="ORY87321.1"/>
    <property type="molecule type" value="Genomic_DNA"/>
</dbReference>
<keyword evidence="3" id="KW-1185">Reference proteome</keyword>
<evidence type="ECO:0008006" key="4">
    <source>
        <dbReference type="Google" id="ProtNLM"/>
    </source>
</evidence>
<keyword evidence="1" id="KW-0812">Transmembrane</keyword>
<feature type="transmembrane region" description="Helical" evidence="1">
    <location>
        <begin position="21"/>
        <end position="47"/>
    </location>
</feature>
<reference evidence="2 3" key="1">
    <citation type="submission" date="2016-08" db="EMBL/GenBank/DDBJ databases">
        <title>A Parts List for Fungal Cellulosomes Revealed by Comparative Genomics.</title>
        <authorList>
            <consortium name="DOE Joint Genome Institute"/>
            <person name="Haitjema C.H."/>
            <person name="Gilmore S.P."/>
            <person name="Henske J.K."/>
            <person name="Solomon K.V."/>
            <person name="De Groot R."/>
            <person name="Kuo A."/>
            <person name="Mondo S.J."/>
            <person name="Salamov A.A."/>
            <person name="Labutti K."/>
            <person name="Zhao Z."/>
            <person name="Chiniquy J."/>
            <person name="Barry K."/>
            <person name="Brewer H.M."/>
            <person name="Purvine S.O."/>
            <person name="Wright A.T."/>
            <person name="Boxma B."/>
            <person name="Van Alen T."/>
            <person name="Hackstein J.H."/>
            <person name="Baker S.E."/>
            <person name="Grigoriev I.V."/>
            <person name="O'Malley M.A."/>
        </authorList>
    </citation>
    <scope>NUCLEOTIDE SEQUENCE [LARGE SCALE GENOMIC DNA]</scope>
    <source>
        <strain evidence="2 3">G1</strain>
    </source>
</reference>
<dbReference type="Proteomes" id="UP000193920">
    <property type="component" value="Unassembled WGS sequence"/>
</dbReference>
<feature type="transmembrane region" description="Helical" evidence="1">
    <location>
        <begin position="59"/>
        <end position="79"/>
    </location>
</feature>
<proteinExistence type="predicted"/>
<name>A0A1Y2FTH3_9FUNG</name>
<evidence type="ECO:0000313" key="3">
    <source>
        <dbReference type="Proteomes" id="UP000193920"/>
    </source>
</evidence>
<sequence>MADTKSGYKRRFPRIGRCCCCFSPEMSVTVSSIILIVLLILCIIYSISFNIGMMDTTSIIIDYTVIVCVIISLIVLVIGVKKSKLSFMKQFRIVFLLDLVYEIYGIITYFIKVNSDEFIQETLKIMKDSYKTMNMENQLSEEMLINNIKRSFRVAMIEYIIISIIMIYYYLSTCSYIEDVKEKQFEEKDIRNLENNEY</sequence>
<feature type="transmembrane region" description="Helical" evidence="1">
    <location>
        <begin position="152"/>
        <end position="171"/>
    </location>
</feature>
<evidence type="ECO:0000313" key="2">
    <source>
        <dbReference type="EMBL" id="ORY87321.1"/>
    </source>
</evidence>
<protein>
    <recommendedName>
        <fullName evidence="4">MARVEL domain-containing protein</fullName>
    </recommendedName>
</protein>
<organism evidence="2 3">
    <name type="scientific">Neocallimastix californiae</name>
    <dbReference type="NCBI Taxonomy" id="1754190"/>
    <lineage>
        <taxon>Eukaryota</taxon>
        <taxon>Fungi</taxon>
        <taxon>Fungi incertae sedis</taxon>
        <taxon>Chytridiomycota</taxon>
        <taxon>Chytridiomycota incertae sedis</taxon>
        <taxon>Neocallimastigomycetes</taxon>
        <taxon>Neocallimastigales</taxon>
        <taxon>Neocallimastigaceae</taxon>
        <taxon>Neocallimastix</taxon>
    </lineage>
</organism>